<feature type="transmembrane region" description="Helical" evidence="7">
    <location>
        <begin position="396"/>
        <end position="413"/>
    </location>
</feature>
<evidence type="ECO:0000256" key="2">
    <source>
        <dbReference type="ARBA" id="ARBA00022448"/>
    </source>
</evidence>
<dbReference type="GO" id="GO:0005789">
    <property type="term" value="C:endoplasmic reticulum membrane"/>
    <property type="evidence" value="ECO:0007669"/>
    <property type="project" value="TreeGrafter"/>
</dbReference>
<feature type="transmembrane region" description="Helical" evidence="7">
    <location>
        <begin position="78"/>
        <end position="103"/>
    </location>
</feature>
<feature type="region of interest" description="Disordered" evidence="6">
    <location>
        <begin position="135"/>
        <end position="173"/>
    </location>
</feature>
<feature type="transmembrane region" description="Helical" evidence="7">
    <location>
        <begin position="359"/>
        <end position="376"/>
    </location>
</feature>
<dbReference type="Pfam" id="PF08449">
    <property type="entry name" value="UAA"/>
    <property type="match status" value="1"/>
</dbReference>
<comment type="caution">
    <text evidence="8">The sequence shown here is derived from an EMBL/GenBank/DDBJ whole genome shotgun (WGS) entry which is preliminary data.</text>
</comment>
<evidence type="ECO:0000256" key="4">
    <source>
        <dbReference type="ARBA" id="ARBA00022989"/>
    </source>
</evidence>
<keyword evidence="9" id="KW-1185">Reference proteome</keyword>
<evidence type="ECO:0000256" key="3">
    <source>
        <dbReference type="ARBA" id="ARBA00022692"/>
    </source>
</evidence>
<dbReference type="PANTHER" id="PTHR10778:SF13">
    <property type="entry name" value="ADENOSINE 3'-PHOSPHO 5'-PHOSPHOSULFATE TRANSPORTER 1"/>
    <property type="match status" value="1"/>
</dbReference>
<dbReference type="Proteomes" id="UP001054902">
    <property type="component" value="Unassembled WGS sequence"/>
</dbReference>
<evidence type="ECO:0000256" key="5">
    <source>
        <dbReference type="ARBA" id="ARBA00023136"/>
    </source>
</evidence>
<feature type="transmembrane region" description="Helical" evidence="7">
    <location>
        <begin position="458"/>
        <end position="481"/>
    </location>
</feature>
<feature type="compositionally biased region" description="Basic and acidic residues" evidence="6">
    <location>
        <begin position="149"/>
        <end position="173"/>
    </location>
</feature>
<feature type="transmembrane region" description="Helical" evidence="7">
    <location>
        <begin position="487"/>
        <end position="504"/>
    </location>
</feature>
<dbReference type="EMBL" id="BLLK01000046">
    <property type="protein sequence ID" value="GFH53020.1"/>
    <property type="molecule type" value="Genomic_DNA"/>
</dbReference>
<keyword evidence="3 7" id="KW-0812">Transmembrane</keyword>
<dbReference type="GO" id="GO:0000139">
    <property type="term" value="C:Golgi membrane"/>
    <property type="evidence" value="ECO:0007669"/>
    <property type="project" value="TreeGrafter"/>
</dbReference>
<reference evidence="8 9" key="1">
    <citation type="journal article" date="2021" name="Sci. Rep.">
        <title>The genome of the diatom Chaetoceros tenuissimus carries an ancient integrated fragment of an extant virus.</title>
        <authorList>
            <person name="Hongo Y."/>
            <person name="Kimura K."/>
            <person name="Takaki Y."/>
            <person name="Yoshida Y."/>
            <person name="Baba S."/>
            <person name="Kobayashi G."/>
            <person name="Nagasaki K."/>
            <person name="Hano T."/>
            <person name="Tomaru Y."/>
        </authorList>
    </citation>
    <scope>NUCLEOTIDE SEQUENCE [LARGE SCALE GENOMIC DNA]</scope>
    <source>
        <strain evidence="8 9">NIES-3715</strain>
    </source>
</reference>
<evidence type="ECO:0000256" key="1">
    <source>
        <dbReference type="ARBA" id="ARBA00004141"/>
    </source>
</evidence>
<organism evidence="8 9">
    <name type="scientific">Chaetoceros tenuissimus</name>
    <dbReference type="NCBI Taxonomy" id="426638"/>
    <lineage>
        <taxon>Eukaryota</taxon>
        <taxon>Sar</taxon>
        <taxon>Stramenopiles</taxon>
        <taxon>Ochrophyta</taxon>
        <taxon>Bacillariophyta</taxon>
        <taxon>Coscinodiscophyceae</taxon>
        <taxon>Chaetocerotophycidae</taxon>
        <taxon>Chaetocerotales</taxon>
        <taxon>Chaetocerotaceae</taxon>
        <taxon>Chaetoceros</taxon>
    </lineage>
</organism>
<feature type="transmembrane region" description="Helical" evidence="7">
    <location>
        <begin position="235"/>
        <end position="257"/>
    </location>
</feature>
<dbReference type="GO" id="GO:0046964">
    <property type="term" value="F:3'-phosphoadenosine 5'-phosphosulfate transmembrane transporter activity"/>
    <property type="evidence" value="ECO:0007669"/>
    <property type="project" value="TreeGrafter"/>
</dbReference>
<keyword evidence="5 7" id="KW-0472">Membrane</keyword>
<accession>A0AAD3CY28</accession>
<evidence type="ECO:0000313" key="9">
    <source>
        <dbReference type="Proteomes" id="UP001054902"/>
    </source>
</evidence>
<dbReference type="InterPro" id="IPR013657">
    <property type="entry name" value="SCL35B1-4/HUT1"/>
</dbReference>
<dbReference type="AlphaFoldDB" id="A0AAD3CY28"/>
<comment type="subcellular location">
    <subcellularLocation>
        <location evidence="1">Membrane</location>
        <topology evidence="1">Multi-pass membrane protein</topology>
    </subcellularLocation>
</comment>
<name>A0AAD3CY28_9STRA</name>
<evidence type="ECO:0000256" key="7">
    <source>
        <dbReference type="SAM" id="Phobius"/>
    </source>
</evidence>
<feature type="transmembrane region" description="Helical" evidence="7">
    <location>
        <begin position="433"/>
        <end position="451"/>
    </location>
</feature>
<evidence type="ECO:0000313" key="8">
    <source>
        <dbReference type="EMBL" id="GFH53020.1"/>
    </source>
</evidence>
<feature type="transmembrane region" description="Helical" evidence="7">
    <location>
        <begin position="322"/>
        <end position="339"/>
    </location>
</feature>
<feature type="transmembrane region" description="Helical" evidence="7">
    <location>
        <begin position="194"/>
        <end position="215"/>
    </location>
</feature>
<evidence type="ECO:0000256" key="6">
    <source>
        <dbReference type="SAM" id="MobiDB-lite"/>
    </source>
</evidence>
<keyword evidence="2" id="KW-0813">Transport</keyword>
<keyword evidence="4 7" id="KW-1133">Transmembrane helix</keyword>
<protein>
    <submittedName>
        <fullName evidence="8">Solute carrier family 35 (Adenosine 3'-phospho 5'-phosphosulfate transporter), member B2</fullName>
    </submittedName>
</protein>
<sequence length="536" mass="61187">MDFISLAQSTSAKAVQRFLEEDDDFSHLDAQPSSQHGATASMHSDSIIDMTKEAAAFSPIDDNIENAPFLSSSAEAELFLLATNFLLYVAMIIIITMICKVYFPEALERSISEENGMPATRTSVFRRISDDEETAKEHHYYSSDEEGEDANKQEKGSLMKEYRDDPNDASPRKGDSALNDVMAFEQQNTSKGEVLRRLAFCVIMLNVAFVTWGVLQERMLTRRYPRFTGEFFTYSYALVFTTRFWTMIMSGFLMVYLKPRRSSSTVIYEYSFPSISNMLSSWCQYEALRYVSFPAVTLFKSFKLAPVMAMGKFLGNKQYPQYDYYVALCIGIGITMFMTSTDDLQVGFGYNIYDQKASATWTGIMLLGLFLFFDSFTSQWQSRMFQRHRDLSMIELMFATSAFSSLLSLITLIHSDELTPALNFVYRHSEIHLHFFLFSICATIGQLLIFYTIKNFGAVVFTIIMTTRVLVSIALSVYMYGHNVSEVGFFGLVLVMSAVCYRVKRKAQGSQLIKWRGMDDTKAADLVQEWHEHADM</sequence>
<gene>
    <name evidence="8" type="ORF">CTEN210_09496</name>
</gene>
<dbReference type="PANTHER" id="PTHR10778">
    <property type="entry name" value="SOLUTE CARRIER FAMILY 35 MEMBER B"/>
    <property type="match status" value="1"/>
</dbReference>
<proteinExistence type="predicted"/>